<evidence type="ECO:0000313" key="2">
    <source>
        <dbReference type="EMBL" id="RQH03494.1"/>
    </source>
</evidence>
<dbReference type="AlphaFoldDB" id="A0A3N6MH89"/>
<reference evidence="2 3" key="1">
    <citation type="submission" date="2018-10" db="EMBL/GenBank/DDBJ databases">
        <title>Natrarchaeobius chitinivorans gen. nov., sp. nov., and Natrarchaeobius haloalkaliphilus sp. nov., alkaliphilic, chitin-utilizing haloarchaea from hypersaline alkaline lakes.</title>
        <authorList>
            <person name="Sorokin D.Y."/>
            <person name="Elcheninov A.G."/>
            <person name="Kostrikina N.A."/>
            <person name="Bale N.J."/>
            <person name="Sinninghe Damste J.S."/>
            <person name="Khijniak T.V."/>
            <person name="Kublanov I.V."/>
            <person name="Toshchakov S.V."/>
        </authorList>
    </citation>
    <scope>NUCLEOTIDE SEQUENCE [LARGE SCALE GENOMIC DNA]</scope>
    <source>
        <strain evidence="2 3">AArcht7</strain>
    </source>
</reference>
<dbReference type="SUPFAM" id="SSF53300">
    <property type="entry name" value="vWA-like"/>
    <property type="match status" value="1"/>
</dbReference>
<dbReference type="EMBL" id="REFZ01000001">
    <property type="protein sequence ID" value="RQH03494.1"/>
    <property type="molecule type" value="Genomic_DNA"/>
</dbReference>
<evidence type="ECO:0000313" key="3">
    <source>
        <dbReference type="Proteomes" id="UP000281431"/>
    </source>
</evidence>
<dbReference type="Proteomes" id="UP000281431">
    <property type="component" value="Unassembled WGS sequence"/>
</dbReference>
<protein>
    <submittedName>
        <fullName evidence="2">VWA domain-containing protein</fullName>
    </submittedName>
</protein>
<name>A0A3N6MH89_NATCH</name>
<proteinExistence type="predicted"/>
<sequence>MVSPHDADSGDSAETTARGSTDSDRSSAGGGDDPRTATAASNRFGDAATGSDHGVPDFVAARRHVLTELLWLATVLRRNGVSVPTTGPLEAARTLSVVGLSEQSRVDAALRATLVTEAADRDAFDDAFPQFWHRLRTGLERIATAHGRDRTTGTDDADGDPADAGSGREEEPQLLPEAETPSTVDGQDGPGPAPQVRIATDRRRATGDRPDAEESSARRYSPVGGSRLVDAELDRLSSGERASIHRFVDALATIPGRRRRPASSGAAVDARRALRASLATGGAPLELPAREPTPTELRCCVLVDVSGSVLDTIDRSVLLHFAEHVQRRARYARVFLFDTDLVDATAEFERSGGNPAAALRDARVEWGGGTKIGAALETLRRRHPDAVDRRTVVVVVSDGLDVGEPELLEDGITWLADRADSIVWLNPLATSPAFEPSSRGMAASVPYVDALFGFVGPEDLAAAARQIERRGLDGPVGYEYDRRRRERTGATADD</sequence>
<feature type="region of interest" description="Disordered" evidence="1">
    <location>
        <begin position="474"/>
        <end position="494"/>
    </location>
</feature>
<keyword evidence="3" id="KW-1185">Reference proteome</keyword>
<dbReference type="InterPro" id="IPR036465">
    <property type="entry name" value="vWFA_dom_sf"/>
</dbReference>
<dbReference type="InterPro" id="IPR008912">
    <property type="entry name" value="Uncharacterised_CoxE"/>
</dbReference>
<dbReference type="Pfam" id="PF05762">
    <property type="entry name" value="VWA_CoxE"/>
    <property type="match status" value="1"/>
</dbReference>
<dbReference type="Gene3D" id="3.40.50.410">
    <property type="entry name" value="von Willebrand factor, type A domain"/>
    <property type="match status" value="1"/>
</dbReference>
<dbReference type="OrthoDB" id="205257at2157"/>
<evidence type="ECO:0000256" key="1">
    <source>
        <dbReference type="SAM" id="MobiDB-lite"/>
    </source>
</evidence>
<feature type="region of interest" description="Disordered" evidence="1">
    <location>
        <begin position="1"/>
        <end position="52"/>
    </location>
</feature>
<gene>
    <name evidence="2" type="ORF">EA472_02775</name>
</gene>
<feature type="compositionally biased region" description="Basic and acidic residues" evidence="1">
    <location>
        <begin position="199"/>
        <end position="217"/>
    </location>
</feature>
<organism evidence="2 3">
    <name type="scientific">Natrarchaeobius chitinivorans</name>
    <dbReference type="NCBI Taxonomy" id="1679083"/>
    <lineage>
        <taxon>Archaea</taxon>
        <taxon>Methanobacteriati</taxon>
        <taxon>Methanobacteriota</taxon>
        <taxon>Stenosarchaea group</taxon>
        <taxon>Halobacteria</taxon>
        <taxon>Halobacteriales</taxon>
        <taxon>Natrialbaceae</taxon>
        <taxon>Natrarchaeobius</taxon>
    </lineage>
</organism>
<dbReference type="PANTHER" id="PTHR39338">
    <property type="entry name" value="BLL5662 PROTEIN-RELATED"/>
    <property type="match status" value="1"/>
</dbReference>
<accession>A0A3N6MH89</accession>
<dbReference type="PANTHER" id="PTHR39338:SF6">
    <property type="entry name" value="BLL5662 PROTEIN"/>
    <property type="match status" value="1"/>
</dbReference>
<comment type="caution">
    <text evidence="2">The sequence shown here is derived from an EMBL/GenBank/DDBJ whole genome shotgun (WGS) entry which is preliminary data.</text>
</comment>
<feature type="region of interest" description="Disordered" evidence="1">
    <location>
        <begin position="143"/>
        <end position="223"/>
    </location>
</feature>